<feature type="chain" id="PRO_5012790570" description="DUF3617 domain-containing protein" evidence="1">
    <location>
        <begin position="23"/>
        <end position="162"/>
    </location>
</feature>
<feature type="signal peptide" evidence="1">
    <location>
        <begin position="1"/>
        <end position="22"/>
    </location>
</feature>
<organism evidence="2 3">
    <name type="scientific">Salmonella enterica subsp. enterica serovar Macclesfield str. S-1643</name>
    <dbReference type="NCBI Taxonomy" id="1242107"/>
    <lineage>
        <taxon>Bacteria</taxon>
        <taxon>Pseudomonadati</taxon>
        <taxon>Pseudomonadota</taxon>
        <taxon>Gammaproteobacteria</taxon>
        <taxon>Enterobacterales</taxon>
        <taxon>Enterobacteriaceae</taxon>
        <taxon>Salmonella</taxon>
    </lineage>
</organism>
<accession>A0A2C9P4W1</accession>
<dbReference type="Proteomes" id="UP000197157">
    <property type="component" value="Chromosome"/>
</dbReference>
<keyword evidence="1" id="KW-0732">Signal</keyword>
<dbReference type="AlphaFoldDB" id="A0A2C9P4W1"/>
<evidence type="ECO:0000256" key="1">
    <source>
        <dbReference type="SAM" id="SignalP"/>
    </source>
</evidence>
<reference evidence="2 3" key="1">
    <citation type="submission" date="2017-06" db="EMBL/GenBank/DDBJ databases">
        <title>Salmonella reference genomes for public health.</title>
        <authorList>
            <person name="Robertson J."/>
            <person name="Yoshida C."/>
            <person name="Gurnik S."/>
            <person name="Nash J."/>
        </authorList>
    </citation>
    <scope>NUCLEOTIDE SEQUENCE [LARGE SCALE GENOMIC DNA]</scope>
    <source>
        <strain evidence="2 3">S-1643</strain>
    </source>
</reference>
<dbReference type="EMBL" id="CP022117">
    <property type="protein sequence ID" value="ASG18298.1"/>
    <property type="molecule type" value="Genomic_DNA"/>
</dbReference>
<name>A0A2C9P4W1_SALET</name>
<dbReference type="RefSeq" id="WP_088731130.1">
    <property type="nucleotide sequence ID" value="NZ_CP022117.1"/>
</dbReference>
<dbReference type="Pfam" id="PF12276">
    <property type="entry name" value="DUF3617"/>
    <property type="match status" value="1"/>
</dbReference>
<protein>
    <recommendedName>
        <fullName evidence="4">DUF3617 domain-containing protein</fullName>
    </recommendedName>
</protein>
<sequence length="162" mass="17855">MKRLLSAIMFPAMFISISNVYALDIQPGEWKMENTEMRTINPDTKQVLMDQKNSGTATLICYTPKMSEDSKKMVKGFSTSTDGCTTTFVESTDTKLINETVCNNPGSKSHSIVETTKISDTEFAMTMKMDVDSGGNKMSTTNKIKQTFVGKTCSEASKGVKQ</sequence>
<evidence type="ECO:0000313" key="3">
    <source>
        <dbReference type="Proteomes" id="UP000197157"/>
    </source>
</evidence>
<proteinExistence type="predicted"/>
<dbReference type="InterPro" id="IPR022061">
    <property type="entry name" value="DUF3617"/>
</dbReference>
<evidence type="ECO:0000313" key="2">
    <source>
        <dbReference type="EMBL" id="ASG18298.1"/>
    </source>
</evidence>
<evidence type="ECO:0008006" key="4">
    <source>
        <dbReference type="Google" id="ProtNLM"/>
    </source>
</evidence>
<gene>
    <name evidence="2" type="ORF">LFZ25_21405</name>
</gene>